<evidence type="ECO:0000313" key="11">
    <source>
        <dbReference type="Proteomes" id="UP000694930"/>
    </source>
</evidence>
<dbReference type="Pfam" id="PF13912">
    <property type="entry name" value="zf-C2H2_6"/>
    <property type="match status" value="4"/>
</dbReference>
<evidence type="ECO:0000256" key="7">
    <source>
        <dbReference type="ARBA" id="ARBA00023163"/>
    </source>
</evidence>
<evidence type="ECO:0000313" key="12">
    <source>
        <dbReference type="RefSeq" id="XP_015078584.2"/>
    </source>
</evidence>
<dbReference type="PROSITE" id="PS50157">
    <property type="entry name" value="ZINC_FINGER_C2H2_2"/>
    <property type="match status" value="4"/>
</dbReference>
<keyword evidence="4 9" id="KW-0863">Zinc-finger</keyword>
<dbReference type="GeneID" id="107022497"/>
<evidence type="ECO:0000256" key="8">
    <source>
        <dbReference type="ARBA" id="ARBA00023242"/>
    </source>
</evidence>
<evidence type="ECO:0000256" key="6">
    <source>
        <dbReference type="ARBA" id="ARBA00023015"/>
    </source>
</evidence>
<dbReference type="SUPFAM" id="SSF57667">
    <property type="entry name" value="beta-beta-alpha zinc fingers"/>
    <property type="match status" value="2"/>
</dbReference>
<evidence type="ECO:0000259" key="10">
    <source>
        <dbReference type="PROSITE" id="PS50157"/>
    </source>
</evidence>
<feature type="domain" description="C2H2-type" evidence="10">
    <location>
        <begin position="38"/>
        <end position="65"/>
    </location>
</feature>
<organism evidence="11 12">
    <name type="scientific">Solanum pennellii</name>
    <name type="common">Tomato</name>
    <name type="synonym">Lycopersicon pennellii</name>
    <dbReference type="NCBI Taxonomy" id="28526"/>
    <lineage>
        <taxon>Eukaryota</taxon>
        <taxon>Viridiplantae</taxon>
        <taxon>Streptophyta</taxon>
        <taxon>Embryophyta</taxon>
        <taxon>Tracheophyta</taxon>
        <taxon>Spermatophyta</taxon>
        <taxon>Magnoliopsida</taxon>
        <taxon>eudicotyledons</taxon>
        <taxon>Gunneridae</taxon>
        <taxon>Pentapetalae</taxon>
        <taxon>asterids</taxon>
        <taxon>lamiids</taxon>
        <taxon>Solanales</taxon>
        <taxon>Solanaceae</taxon>
        <taxon>Solanoideae</taxon>
        <taxon>Solaneae</taxon>
        <taxon>Solanum</taxon>
        <taxon>Solanum subgen. Lycopersicon</taxon>
    </lineage>
</organism>
<evidence type="ECO:0000256" key="5">
    <source>
        <dbReference type="ARBA" id="ARBA00022833"/>
    </source>
</evidence>
<dbReference type="Gene3D" id="3.30.160.60">
    <property type="entry name" value="Classic Zinc Finger"/>
    <property type="match status" value="2"/>
</dbReference>
<feature type="domain" description="C2H2-type" evidence="10">
    <location>
        <begin position="250"/>
        <end position="277"/>
    </location>
</feature>
<evidence type="ECO:0000256" key="3">
    <source>
        <dbReference type="ARBA" id="ARBA00022737"/>
    </source>
</evidence>
<name>A0ABM1H0A9_SOLPN</name>
<feature type="domain" description="C2H2-type" evidence="10">
    <location>
        <begin position="207"/>
        <end position="229"/>
    </location>
</feature>
<gene>
    <name evidence="12" type="primary">LOC107022497</name>
</gene>
<protein>
    <submittedName>
        <fullName evidence="12">Zinc finger protein ZAT9-like</fullName>
    </submittedName>
</protein>
<feature type="domain" description="C2H2-type" evidence="10">
    <location>
        <begin position="80"/>
        <end position="107"/>
    </location>
</feature>
<proteinExistence type="predicted"/>
<dbReference type="Proteomes" id="UP000694930">
    <property type="component" value="Chromosome 6"/>
</dbReference>
<reference evidence="11" key="1">
    <citation type="journal article" date="2014" name="Nat. Genet.">
        <title>The genome of the stress-tolerant wild tomato species Solanum pennellii.</title>
        <authorList>
            <person name="Bolger A."/>
            <person name="Scossa F."/>
            <person name="Bolger M.E."/>
            <person name="Lanz C."/>
            <person name="Maumus F."/>
            <person name="Tohge T."/>
            <person name="Quesneville H."/>
            <person name="Alseekh S."/>
            <person name="Sorensen I."/>
            <person name="Lichtenstein G."/>
            <person name="Fich E.A."/>
            <person name="Conte M."/>
            <person name="Keller H."/>
            <person name="Schneeberger K."/>
            <person name="Schwacke R."/>
            <person name="Ofner I."/>
            <person name="Vrebalov J."/>
            <person name="Xu Y."/>
            <person name="Osorio S."/>
            <person name="Aflitos S.A."/>
            <person name="Schijlen E."/>
            <person name="Jimenez-Gomez J.M."/>
            <person name="Ryngajllo M."/>
            <person name="Kimura S."/>
            <person name="Kumar R."/>
            <person name="Koenig D."/>
            <person name="Headland L.R."/>
            <person name="Maloof J.N."/>
            <person name="Sinha N."/>
            <person name="van Ham R.C."/>
            <person name="Lankhorst R.K."/>
            <person name="Mao L."/>
            <person name="Vogel A."/>
            <person name="Arsova B."/>
            <person name="Panstruga R."/>
            <person name="Fei Z."/>
            <person name="Rose J.K."/>
            <person name="Zamir D."/>
            <person name="Carrari F."/>
            <person name="Giovannoni J.J."/>
            <person name="Weigel D."/>
            <person name="Usadel B."/>
            <person name="Fernie A.R."/>
        </authorList>
    </citation>
    <scope>NUCLEOTIDE SEQUENCE [LARGE SCALE GENOMIC DNA]</scope>
    <source>
        <strain evidence="11">cv. LA0716</strain>
    </source>
</reference>
<keyword evidence="2" id="KW-0479">Metal-binding</keyword>
<dbReference type="SMART" id="SM00355">
    <property type="entry name" value="ZnF_C2H2"/>
    <property type="match status" value="4"/>
</dbReference>
<evidence type="ECO:0000256" key="2">
    <source>
        <dbReference type="ARBA" id="ARBA00022723"/>
    </source>
</evidence>
<keyword evidence="6" id="KW-0805">Transcription regulation</keyword>
<evidence type="ECO:0000256" key="1">
    <source>
        <dbReference type="ARBA" id="ARBA00004123"/>
    </source>
</evidence>
<dbReference type="PANTHER" id="PTHR26374">
    <property type="entry name" value="ZINC FINGER PROTEIN ZAT5"/>
    <property type="match status" value="1"/>
</dbReference>
<dbReference type="InterPro" id="IPR013087">
    <property type="entry name" value="Znf_C2H2_type"/>
</dbReference>
<reference evidence="12" key="2">
    <citation type="submission" date="2025-08" db="UniProtKB">
        <authorList>
            <consortium name="RefSeq"/>
        </authorList>
    </citation>
    <scope>IDENTIFICATION</scope>
</reference>
<dbReference type="InterPro" id="IPR036236">
    <property type="entry name" value="Znf_C2H2_sf"/>
</dbReference>
<dbReference type="PROSITE" id="PS00028">
    <property type="entry name" value="ZINC_FINGER_C2H2_1"/>
    <property type="match status" value="4"/>
</dbReference>
<keyword evidence="5" id="KW-0862">Zinc</keyword>
<keyword evidence="3" id="KW-0677">Repeat</keyword>
<comment type="subcellular location">
    <subcellularLocation>
        <location evidence="1">Nucleus</location>
    </subcellularLocation>
</comment>
<dbReference type="PANTHER" id="PTHR26374:SF402">
    <property type="entry name" value="C2H2-TYPE DOMAIN-CONTAINING PROTEIN"/>
    <property type="match status" value="1"/>
</dbReference>
<keyword evidence="8" id="KW-0539">Nucleus</keyword>
<dbReference type="RefSeq" id="XP_015078584.2">
    <property type="nucleotide sequence ID" value="XM_015223098.2"/>
</dbReference>
<evidence type="ECO:0000256" key="4">
    <source>
        <dbReference type="ARBA" id="ARBA00022771"/>
    </source>
</evidence>
<keyword evidence="11" id="KW-1185">Reference proteome</keyword>
<accession>A0ABM1H0A9</accession>
<keyword evidence="7" id="KW-0804">Transcription</keyword>
<sequence>MMTIKRRREEEIVTVETFAMANCVSILEKNSSLSRRFFECKTCKKQFESFQALGGHRASHKKPKLVVLPSDSIKSNAKKHECSYCGEEFVLGQALGGHMRKHRDKTKEKNTYKSSEKKFCLDLNLTPYENDQLTLGIIPACTVVHSLLSQPSRSVFKLSRRLSKASYLYQLFIMIKIREDKGEVEAQAMANCLMLLSSIDRDRRNSFECKTCKRRFSSFQALGGHRTSHKSTIDIGKFLHGKISKKRKVHECLICGMEFSMGQALGGHMRRHRAPVNEIEHSAKRIPVLKKSNSNKRIFCVDLNLTPDENDDFHFWPMAPVPPLLSS</sequence>
<evidence type="ECO:0000256" key="9">
    <source>
        <dbReference type="PROSITE-ProRule" id="PRU00042"/>
    </source>
</evidence>